<dbReference type="AlphaFoldDB" id="A0A7X0KK27"/>
<dbReference type="GO" id="GO:0006401">
    <property type="term" value="P:RNA catabolic process"/>
    <property type="evidence" value="ECO:0007669"/>
    <property type="project" value="InterPro"/>
</dbReference>
<evidence type="ECO:0000256" key="1">
    <source>
        <dbReference type="ARBA" id="ARBA00008172"/>
    </source>
</evidence>
<accession>A0A7X0KK27</accession>
<dbReference type="InterPro" id="IPR035093">
    <property type="entry name" value="RelE/ParE_toxin_dom_sf"/>
</dbReference>
<dbReference type="Proteomes" id="UP000536262">
    <property type="component" value="Unassembled WGS sequence"/>
</dbReference>
<evidence type="ECO:0000256" key="2">
    <source>
        <dbReference type="ARBA" id="ARBA00022649"/>
    </source>
</evidence>
<dbReference type="PANTHER" id="PTHR38039">
    <property type="entry name" value="TOXIN YOEB"/>
    <property type="match status" value="1"/>
</dbReference>
<reference evidence="7 8" key="1">
    <citation type="submission" date="2020-08" db="EMBL/GenBank/DDBJ databases">
        <title>Genomic Encyclopedia of Type Strains, Phase IV (KMG-IV): sequencing the most valuable type-strain genomes for metagenomic binning, comparative biology and taxonomic classification.</title>
        <authorList>
            <person name="Goeker M."/>
        </authorList>
    </citation>
    <scope>NUCLEOTIDE SEQUENCE [LARGE SCALE GENOMIC DNA]</scope>
    <source>
        <strain evidence="7 8">DSM 7051</strain>
    </source>
</reference>
<sequence>MMRIIFSEASWSDYLFWQQADKAVCDRINELIKDARRSPFVGIGKPEPLSGNYSGFWSRRITREHRLVYRVTGKGDAQALEIAACRYHYDR</sequence>
<gene>
    <name evidence="7" type="ORF">GGR00_001407</name>
</gene>
<keyword evidence="2" id="KW-1277">Toxin-antitoxin system</keyword>
<dbReference type="InterPro" id="IPR009614">
    <property type="entry name" value="YoeB_toxin"/>
</dbReference>
<dbReference type="GO" id="GO:0004519">
    <property type="term" value="F:endonuclease activity"/>
    <property type="evidence" value="ECO:0007669"/>
    <property type="project" value="UniProtKB-KW"/>
</dbReference>
<comment type="caution">
    <text evidence="7">The sequence shown here is derived from an EMBL/GenBank/DDBJ whole genome shotgun (WGS) entry which is preliminary data.</text>
</comment>
<proteinExistence type="inferred from homology"/>
<evidence type="ECO:0000313" key="7">
    <source>
        <dbReference type="EMBL" id="MBB6353639.1"/>
    </source>
</evidence>
<keyword evidence="3" id="KW-0540">Nuclease</keyword>
<comment type="similarity">
    <text evidence="1">Belongs to the YoeB family.</text>
</comment>
<dbReference type="PANTHER" id="PTHR38039:SF1">
    <property type="entry name" value="TOXIN YOEB"/>
    <property type="match status" value="1"/>
</dbReference>
<evidence type="ECO:0000256" key="3">
    <source>
        <dbReference type="ARBA" id="ARBA00022722"/>
    </source>
</evidence>
<keyword evidence="4" id="KW-0255">Endonuclease</keyword>
<dbReference type="GO" id="GO:0016787">
    <property type="term" value="F:hydrolase activity"/>
    <property type="evidence" value="ECO:0007669"/>
    <property type="project" value="UniProtKB-KW"/>
</dbReference>
<keyword evidence="5 7" id="KW-0378">Hydrolase</keyword>
<dbReference type="Pfam" id="PF06769">
    <property type="entry name" value="YoeB_toxin"/>
    <property type="match status" value="1"/>
</dbReference>
<protein>
    <recommendedName>
        <fullName evidence="6">Putative mRNA interferase YoeB</fullName>
    </recommendedName>
</protein>
<evidence type="ECO:0000256" key="6">
    <source>
        <dbReference type="ARBA" id="ARBA00030388"/>
    </source>
</evidence>
<dbReference type="NCBIfam" id="TIGR02116">
    <property type="entry name" value="toxin_Txe_YoeB"/>
    <property type="match status" value="1"/>
</dbReference>
<organism evidence="7 8">
    <name type="scientific">Aminobacter aganoensis</name>
    <dbReference type="NCBI Taxonomy" id="83264"/>
    <lineage>
        <taxon>Bacteria</taxon>
        <taxon>Pseudomonadati</taxon>
        <taxon>Pseudomonadota</taxon>
        <taxon>Alphaproteobacteria</taxon>
        <taxon>Hyphomicrobiales</taxon>
        <taxon>Phyllobacteriaceae</taxon>
        <taxon>Aminobacter</taxon>
    </lineage>
</organism>
<dbReference type="SUPFAM" id="SSF143011">
    <property type="entry name" value="RelE-like"/>
    <property type="match status" value="1"/>
</dbReference>
<evidence type="ECO:0000313" key="8">
    <source>
        <dbReference type="Proteomes" id="UP000536262"/>
    </source>
</evidence>
<dbReference type="Gene3D" id="3.30.2310.20">
    <property type="entry name" value="RelE-like"/>
    <property type="match status" value="1"/>
</dbReference>
<dbReference type="EMBL" id="JACHOU010000002">
    <property type="protein sequence ID" value="MBB6353639.1"/>
    <property type="molecule type" value="Genomic_DNA"/>
</dbReference>
<keyword evidence="8" id="KW-1185">Reference proteome</keyword>
<dbReference type="GO" id="GO:0098795">
    <property type="term" value="P:global gene silencing by mRNA cleavage"/>
    <property type="evidence" value="ECO:0007669"/>
    <property type="project" value="TreeGrafter"/>
</dbReference>
<name>A0A7X0KK27_9HYPH</name>
<evidence type="ECO:0000256" key="4">
    <source>
        <dbReference type="ARBA" id="ARBA00022759"/>
    </source>
</evidence>
<evidence type="ECO:0000256" key="5">
    <source>
        <dbReference type="ARBA" id="ARBA00022801"/>
    </source>
</evidence>